<accession>A0AAV5HF76</accession>
<evidence type="ECO:0000313" key="2">
    <source>
        <dbReference type="Proteomes" id="UP001054252"/>
    </source>
</evidence>
<organism evidence="1 2">
    <name type="scientific">Rubroshorea leprosula</name>
    <dbReference type="NCBI Taxonomy" id="152421"/>
    <lineage>
        <taxon>Eukaryota</taxon>
        <taxon>Viridiplantae</taxon>
        <taxon>Streptophyta</taxon>
        <taxon>Embryophyta</taxon>
        <taxon>Tracheophyta</taxon>
        <taxon>Spermatophyta</taxon>
        <taxon>Magnoliopsida</taxon>
        <taxon>eudicotyledons</taxon>
        <taxon>Gunneridae</taxon>
        <taxon>Pentapetalae</taxon>
        <taxon>rosids</taxon>
        <taxon>malvids</taxon>
        <taxon>Malvales</taxon>
        <taxon>Dipterocarpaceae</taxon>
        <taxon>Rubroshorea</taxon>
    </lineage>
</organism>
<evidence type="ECO:0000313" key="1">
    <source>
        <dbReference type="EMBL" id="GKU85811.1"/>
    </source>
</evidence>
<reference evidence="1 2" key="1">
    <citation type="journal article" date="2021" name="Commun. Biol.">
        <title>The genome of Shorea leprosula (Dipterocarpaceae) highlights the ecological relevance of drought in aseasonal tropical rainforests.</title>
        <authorList>
            <person name="Ng K.K.S."/>
            <person name="Kobayashi M.J."/>
            <person name="Fawcett J.A."/>
            <person name="Hatakeyama M."/>
            <person name="Paape T."/>
            <person name="Ng C.H."/>
            <person name="Ang C.C."/>
            <person name="Tnah L.H."/>
            <person name="Lee C.T."/>
            <person name="Nishiyama T."/>
            <person name="Sese J."/>
            <person name="O'Brien M.J."/>
            <person name="Copetti D."/>
            <person name="Mohd Noor M.I."/>
            <person name="Ong R.C."/>
            <person name="Putra M."/>
            <person name="Sireger I.Z."/>
            <person name="Indrioko S."/>
            <person name="Kosugi Y."/>
            <person name="Izuno A."/>
            <person name="Isagi Y."/>
            <person name="Lee S.L."/>
            <person name="Shimizu K.K."/>
        </authorList>
    </citation>
    <scope>NUCLEOTIDE SEQUENCE [LARGE SCALE GENOMIC DNA]</scope>
    <source>
        <strain evidence="1">214</strain>
    </source>
</reference>
<sequence>MKLFRWIIQRHRGQHGVHNPQSGFLIRIRRANKHINCRKLIVTGQSLRKYLSGDGTPAVG</sequence>
<comment type="caution">
    <text evidence="1">The sequence shown here is derived from an EMBL/GenBank/DDBJ whole genome shotgun (WGS) entry which is preliminary data.</text>
</comment>
<gene>
    <name evidence="1" type="ORF">SLEP1_g432</name>
</gene>
<protein>
    <submittedName>
        <fullName evidence="1">Uncharacterized protein</fullName>
    </submittedName>
</protein>
<dbReference type="Proteomes" id="UP001054252">
    <property type="component" value="Unassembled WGS sequence"/>
</dbReference>
<name>A0AAV5HF76_9ROSI</name>
<keyword evidence="2" id="KW-1185">Reference proteome</keyword>
<dbReference type="AlphaFoldDB" id="A0AAV5HF76"/>
<proteinExistence type="predicted"/>
<dbReference type="EMBL" id="BPVZ01000001">
    <property type="protein sequence ID" value="GKU85811.1"/>
    <property type="molecule type" value="Genomic_DNA"/>
</dbReference>